<evidence type="ECO:0000313" key="3">
    <source>
        <dbReference type="Proteomes" id="UP000242519"/>
    </source>
</evidence>
<reference evidence="2 3" key="1">
    <citation type="submission" date="2017-04" db="EMBL/GenBank/DDBJ databases">
        <title>Draft genome sequence of Marssonina coronaria NL1: causal agent of apple blotch.</title>
        <authorList>
            <person name="Cheng Q."/>
        </authorList>
    </citation>
    <scope>NUCLEOTIDE SEQUENCE [LARGE SCALE GENOMIC DNA]</scope>
    <source>
        <strain evidence="2 3">NL1</strain>
    </source>
</reference>
<sequence length="138" mass="14947">MLMCLLFLQRWNSSAEGIPNSNTTRIAIEEVCDEDTGRQECRDVALQATIPGERLSPQRGLESSTFLVCALEWPGHGLSGLASGLAISRHSDADGRWQTPGSNADLCARHPTHAAQAELALRGREKEKATASTSEVLF</sequence>
<keyword evidence="3" id="KW-1185">Reference proteome</keyword>
<keyword evidence="1" id="KW-0732">Signal</keyword>
<feature type="signal peptide" evidence="1">
    <location>
        <begin position="1"/>
        <end position="17"/>
    </location>
</feature>
<evidence type="ECO:0000256" key="1">
    <source>
        <dbReference type="SAM" id="SignalP"/>
    </source>
</evidence>
<organism evidence="2 3">
    <name type="scientific">Diplocarpon coronariae</name>
    <dbReference type="NCBI Taxonomy" id="2795749"/>
    <lineage>
        <taxon>Eukaryota</taxon>
        <taxon>Fungi</taxon>
        <taxon>Dikarya</taxon>
        <taxon>Ascomycota</taxon>
        <taxon>Pezizomycotina</taxon>
        <taxon>Leotiomycetes</taxon>
        <taxon>Helotiales</taxon>
        <taxon>Drepanopezizaceae</taxon>
        <taxon>Diplocarpon</taxon>
    </lineage>
</organism>
<gene>
    <name evidence="2" type="ORF">B2J93_5503</name>
</gene>
<proteinExistence type="predicted"/>
<protein>
    <submittedName>
        <fullName evidence="2">Uncharacterized protein</fullName>
    </submittedName>
</protein>
<dbReference type="EMBL" id="MZNU01000281">
    <property type="protein sequence ID" value="OWP01223.1"/>
    <property type="molecule type" value="Genomic_DNA"/>
</dbReference>
<dbReference type="Proteomes" id="UP000242519">
    <property type="component" value="Unassembled WGS sequence"/>
</dbReference>
<accession>A0A218Z103</accession>
<name>A0A218Z103_9HELO</name>
<comment type="caution">
    <text evidence="2">The sequence shown here is derived from an EMBL/GenBank/DDBJ whole genome shotgun (WGS) entry which is preliminary data.</text>
</comment>
<dbReference type="AlphaFoldDB" id="A0A218Z103"/>
<evidence type="ECO:0000313" key="2">
    <source>
        <dbReference type="EMBL" id="OWP01223.1"/>
    </source>
</evidence>
<dbReference type="InParanoid" id="A0A218Z103"/>
<feature type="chain" id="PRO_5012217062" evidence="1">
    <location>
        <begin position="18"/>
        <end position="138"/>
    </location>
</feature>